<dbReference type="InParanoid" id="M4BU14"/>
<protein>
    <submittedName>
        <fullName evidence="1">Uncharacterized protein</fullName>
    </submittedName>
</protein>
<accession>M4BU14</accession>
<evidence type="ECO:0000313" key="2">
    <source>
        <dbReference type="Proteomes" id="UP000011713"/>
    </source>
</evidence>
<evidence type="ECO:0000313" key="1">
    <source>
        <dbReference type="EnsemblProtists" id="HpaP810001"/>
    </source>
</evidence>
<keyword evidence="2" id="KW-1185">Reference proteome</keyword>
<sequence length="71" mass="8260">MDLLRLVRVARAAPRQRTKGRTAWAAVQRRKLRRLGVRNDLEAADSTNKGYDSLNNYVVDYIPRRCGFVQR</sequence>
<dbReference type="EMBL" id="JH597899">
    <property type="status" value="NOT_ANNOTATED_CDS"/>
    <property type="molecule type" value="Genomic_DNA"/>
</dbReference>
<organism evidence="1 2">
    <name type="scientific">Hyaloperonospora arabidopsidis (strain Emoy2)</name>
    <name type="common">Downy mildew agent</name>
    <name type="synonym">Peronospora arabidopsidis</name>
    <dbReference type="NCBI Taxonomy" id="559515"/>
    <lineage>
        <taxon>Eukaryota</taxon>
        <taxon>Sar</taxon>
        <taxon>Stramenopiles</taxon>
        <taxon>Oomycota</taxon>
        <taxon>Peronosporomycetes</taxon>
        <taxon>Peronosporales</taxon>
        <taxon>Peronosporaceae</taxon>
        <taxon>Hyaloperonospora</taxon>
    </lineage>
</organism>
<dbReference type="AlphaFoldDB" id="M4BU14"/>
<dbReference type="VEuPathDB" id="FungiDB:HpaG810001"/>
<dbReference type="HOGENOM" id="CLU_2745439_0_0_1"/>
<proteinExistence type="predicted"/>
<reference evidence="1" key="2">
    <citation type="submission" date="2015-06" db="UniProtKB">
        <authorList>
            <consortium name="EnsemblProtists"/>
        </authorList>
    </citation>
    <scope>IDENTIFICATION</scope>
    <source>
        <strain evidence="1">Emoy2</strain>
    </source>
</reference>
<name>M4BU14_HYAAE</name>
<reference evidence="2" key="1">
    <citation type="journal article" date="2010" name="Science">
        <title>Signatures of adaptation to obligate biotrophy in the Hyaloperonospora arabidopsidis genome.</title>
        <authorList>
            <person name="Baxter L."/>
            <person name="Tripathy S."/>
            <person name="Ishaque N."/>
            <person name="Boot N."/>
            <person name="Cabral A."/>
            <person name="Kemen E."/>
            <person name="Thines M."/>
            <person name="Ah-Fong A."/>
            <person name="Anderson R."/>
            <person name="Badejoko W."/>
            <person name="Bittner-Eddy P."/>
            <person name="Boore J.L."/>
            <person name="Chibucos M.C."/>
            <person name="Coates M."/>
            <person name="Dehal P."/>
            <person name="Delehaunty K."/>
            <person name="Dong S."/>
            <person name="Downton P."/>
            <person name="Dumas B."/>
            <person name="Fabro G."/>
            <person name="Fronick C."/>
            <person name="Fuerstenberg S.I."/>
            <person name="Fulton L."/>
            <person name="Gaulin E."/>
            <person name="Govers F."/>
            <person name="Hughes L."/>
            <person name="Humphray S."/>
            <person name="Jiang R.H."/>
            <person name="Judelson H."/>
            <person name="Kamoun S."/>
            <person name="Kyung K."/>
            <person name="Meijer H."/>
            <person name="Minx P."/>
            <person name="Morris P."/>
            <person name="Nelson J."/>
            <person name="Phuntumart V."/>
            <person name="Qutob D."/>
            <person name="Rehmany A."/>
            <person name="Rougon-Cardoso A."/>
            <person name="Ryden P."/>
            <person name="Torto-Alalibo T."/>
            <person name="Studholme D."/>
            <person name="Wang Y."/>
            <person name="Win J."/>
            <person name="Wood J."/>
            <person name="Clifton S.W."/>
            <person name="Rogers J."/>
            <person name="Van den Ackerveken G."/>
            <person name="Jones J.D."/>
            <person name="McDowell J.M."/>
            <person name="Beynon J."/>
            <person name="Tyler B.M."/>
        </authorList>
    </citation>
    <scope>NUCLEOTIDE SEQUENCE [LARGE SCALE GENOMIC DNA]</scope>
    <source>
        <strain evidence="2">Emoy2</strain>
    </source>
</reference>
<dbReference type="Proteomes" id="UP000011713">
    <property type="component" value="Unassembled WGS sequence"/>
</dbReference>
<dbReference type="EnsemblProtists" id="HpaT810001">
    <property type="protein sequence ID" value="HpaP810001"/>
    <property type="gene ID" value="HpaG810001"/>
</dbReference>